<dbReference type="EMBL" id="KZ819451">
    <property type="protein sequence ID" value="PWN39667.1"/>
    <property type="molecule type" value="Genomic_DNA"/>
</dbReference>
<feature type="compositionally biased region" description="Polar residues" evidence="3">
    <location>
        <begin position="38"/>
        <end position="52"/>
    </location>
</feature>
<name>A0A316VQ09_9BASI</name>
<dbReference type="Pfam" id="PF00172">
    <property type="entry name" value="Zn_clus"/>
    <property type="match status" value="1"/>
</dbReference>
<dbReference type="OrthoDB" id="3365791at2759"/>
<dbReference type="Gene3D" id="4.10.240.10">
    <property type="entry name" value="Zn(2)-C6 fungal-type DNA-binding domain"/>
    <property type="match status" value="1"/>
</dbReference>
<dbReference type="SMART" id="SM00066">
    <property type="entry name" value="GAL4"/>
    <property type="match status" value="1"/>
</dbReference>
<evidence type="ECO:0000256" key="3">
    <source>
        <dbReference type="SAM" id="MobiDB-lite"/>
    </source>
</evidence>
<dbReference type="PANTHER" id="PTHR31001:SF89">
    <property type="entry name" value="ZN(2)-C6 FUNGAL-TYPE DOMAIN-CONTAINING PROTEIN"/>
    <property type="match status" value="1"/>
</dbReference>
<dbReference type="STRING" id="1522189.A0A316VQ09"/>
<dbReference type="GO" id="GO:0008270">
    <property type="term" value="F:zinc ion binding"/>
    <property type="evidence" value="ECO:0007669"/>
    <property type="project" value="InterPro"/>
</dbReference>
<dbReference type="InterPro" id="IPR050613">
    <property type="entry name" value="Sec_Metabolite_Reg"/>
</dbReference>
<dbReference type="CDD" id="cd00067">
    <property type="entry name" value="GAL4"/>
    <property type="match status" value="1"/>
</dbReference>
<dbReference type="SUPFAM" id="SSF57701">
    <property type="entry name" value="Zn2/Cys6 DNA-binding domain"/>
    <property type="match status" value="1"/>
</dbReference>
<dbReference type="Proteomes" id="UP000245783">
    <property type="component" value="Unassembled WGS sequence"/>
</dbReference>
<organism evidence="5 6">
    <name type="scientific">Ceraceosorus guamensis</name>
    <dbReference type="NCBI Taxonomy" id="1522189"/>
    <lineage>
        <taxon>Eukaryota</taxon>
        <taxon>Fungi</taxon>
        <taxon>Dikarya</taxon>
        <taxon>Basidiomycota</taxon>
        <taxon>Ustilaginomycotina</taxon>
        <taxon>Exobasidiomycetes</taxon>
        <taxon>Ceraceosorales</taxon>
        <taxon>Ceraceosoraceae</taxon>
        <taxon>Ceraceosorus</taxon>
    </lineage>
</organism>
<dbReference type="GO" id="GO:0005634">
    <property type="term" value="C:nucleus"/>
    <property type="evidence" value="ECO:0007669"/>
    <property type="project" value="UniProtKB-SubCell"/>
</dbReference>
<evidence type="ECO:0000313" key="5">
    <source>
        <dbReference type="EMBL" id="PWN39667.1"/>
    </source>
</evidence>
<dbReference type="GO" id="GO:0000981">
    <property type="term" value="F:DNA-binding transcription factor activity, RNA polymerase II-specific"/>
    <property type="evidence" value="ECO:0007669"/>
    <property type="project" value="InterPro"/>
</dbReference>
<evidence type="ECO:0000256" key="2">
    <source>
        <dbReference type="ARBA" id="ARBA00023242"/>
    </source>
</evidence>
<accession>A0A316VQ09</accession>
<gene>
    <name evidence="5" type="ORF">IE81DRAFT_13498</name>
</gene>
<dbReference type="RefSeq" id="XP_025366827.1">
    <property type="nucleotide sequence ID" value="XM_025510297.1"/>
</dbReference>
<reference evidence="5 6" key="1">
    <citation type="journal article" date="2018" name="Mol. Biol. Evol.">
        <title>Broad Genomic Sampling Reveals a Smut Pathogenic Ancestry of the Fungal Clade Ustilaginomycotina.</title>
        <authorList>
            <person name="Kijpornyongpan T."/>
            <person name="Mondo S.J."/>
            <person name="Barry K."/>
            <person name="Sandor L."/>
            <person name="Lee J."/>
            <person name="Lipzen A."/>
            <person name="Pangilinan J."/>
            <person name="LaButti K."/>
            <person name="Hainaut M."/>
            <person name="Henrissat B."/>
            <person name="Grigoriev I.V."/>
            <person name="Spatafora J.W."/>
            <person name="Aime M.C."/>
        </authorList>
    </citation>
    <scope>NUCLEOTIDE SEQUENCE [LARGE SCALE GENOMIC DNA]</scope>
    <source>
        <strain evidence="5 6">MCA 4658</strain>
    </source>
</reference>
<dbReference type="InterPro" id="IPR036864">
    <property type="entry name" value="Zn2-C6_fun-type_DNA-bd_sf"/>
</dbReference>
<evidence type="ECO:0000259" key="4">
    <source>
        <dbReference type="PROSITE" id="PS50048"/>
    </source>
</evidence>
<feature type="region of interest" description="Disordered" evidence="3">
    <location>
        <begin position="420"/>
        <end position="443"/>
    </location>
</feature>
<proteinExistence type="predicted"/>
<feature type="region of interest" description="Disordered" evidence="3">
    <location>
        <begin position="120"/>
        <end position="140"/>
    </location>
</feature>
<feature type="compositionally biased region" description="Low complexity" evidence="3">
    <location>
        <begin position="420"/>
        <end position="437"/>
    </location>
</feature>
<dbReference type="PROSITE" id="PS00463">
    <property type="entry name" value="ZN2_CY6_FUNGAL_1"/>
    <property type="match status" value="1"/>
</dbReference>
<evidence type="ECO:0000256" key="1">
    <source>
        <dbReference type="ARBA" id="ARBA00004123"/>
    </source>
</evidence>
<dbReference type="AlphaFoldDB" id="A0A316VQ09"/>
<dbReference type="PANTHER" id="PTHR31001">
    <property type="entry name" value="UNCHARACTERIZED TRANSCRIPTIONAL REGULATORY PROTEIN"/>
    <property type="match status" value="1"/>
</dbReference>
<sequence length="645" mass="71622">MLPESQPAGRARLSCAPCRKRKSKCDEGSPCSSCVTHATTDACQPPTASTSRAGAKQSRLPHALAATLQQTGTSNKRARRDSGSRAAGVQSSEAVGHEDVIEQMDKLREEMDRLRNRLVERQRQSEQQQQQQQQRASPVDDMVQGHLPARQHPNPLPPRDAKLQALVRTIFPSQSDCEVLLEYVMQEPEWLVNCVTWQWILPIWSRLVYGCRVRQVEVAILAGLLTVSCVLLDETPHVYYELSAPPVVLQKPLLDFLCEFVKSHEQPLGALSKKVIRASMQRSGFMDESSLAWSRFDDLERQTARRVAWHILICERWASIYVPVPSPIELRKEHVKVQHPRWKTGHLTRPFRAHRDAALSQEEPIVLRAPARNVPRVFRLKADDEDDDVAKFGELMISVSAITPDIGSYLSAVTAWRASVSNDSSPSDSASTSASAARRGSEHKRESLLHQGLALYEEVSTWKDELPQFMQQLYTLDGNDFHACRRASQAAIAFTGARSLITGILSPWVTEHVYEEGASPIHLKMQGLAVANAEAVVRSIEVTRTLLSCKRAVYFGSWAAYSFFNAATTLAIPLLGATRLGQEAKGTSGRLAKIFVGFNQTNSNPQASLAKFINGVQNTSIGRRALATTRARHFALVASASRSTR</sequence>
<keyword evidence="2" id="KW-0539">Nucleus</keyword>
<protein>
    <recommendedName>
        <fullName evidence="4">Zn(2)-C6 fungal-type domain-containing protein</fullName>
    </recommendedName>
</protein>
<dbReference type="GeneID" id="37032167"/>
<dbReference type="InterPro" id="IPR001138">
    <property type="entry name" value="Zn2Cys6_DnaBD"/>
</dbReference>
<feature type="region of interest" description="Disordered" evidence="3">
    <location>
        <begin position="38"/>
        <end position="101"/>
    </location>
</feature>
<feature type="compositionally biased region" description="Low complexity" evidence="3">
    <location>
        <begin position="125"/>
        <end position="135"/>
    </location>
</feature>
<dbReference type="PROSITE" id="PS50048">
    <property type="entry name" value="ZN2_CY6_FUNGAL_2"/>
    <property type="match status" value="1"/>
</dbReference>
<dbReference type="InParanoid" id="A0A316VQ09"/>
<keyword evidence="6" id="KW-1185">Reference proteome</keyword>
<feature type="domain" description="Zn(2)-C6 fungal-type" evidence="4">
    <location>
        <begin position="14"/>
        <end position="43"/>
    </location>
</feature>
<comment type="subcellular location">
    <subcellularLocation>
        <location evidence="1">Nucleus</location>
    </subcellularLocation>
</comment>
<evidence type="ECO:0000313" key="6">
    <source>
        <dbReference type="Proteomes" id="UP000245783"/>
    </source>
</evidence>